<feature type="transmembrane region" description="Helical" evidence="27">
    <location>
        <begin position="384"/>
        <end position="405"/>
    </location>
</feature>
<dbReference type="GO" id="GO:0005507">
    <property type="term" value="F:copper ion binding"/>
    <property type="evidence" value="ECO:0007669"/>
    <property type="project" value="InterPro"/>
</dbReference>
<keyword evidence="17" id="KW-0560">Oxidoreductase</keyword>
<feature type="transmembrane region" description="Helical" evidence="27">
    <location>
        <begin position="223"/>
        <end position="244"/>
    </location>
</feature>
<dbReference type="NCBIfam" id="TIGR00003">
    <property type="entry name" value="copper ion binding protein"/>
    <property type="match status" value="1"/>
</dbReference>
<comment type="catalytic activity">
    <reaction evidence="23">
        <text>RX + glutathione = an S-substituted glutathione + a halide anion + H(+)</text>
        <dbReference type="Rhea" id="RHEA:16437"/>
        <dbReference type="ChEBI" id="CHEBI:15378"/>
        <dbReference type="ChEBI" id="CHEBI:16042"/>
        <dbReference type="ChEBI" id="CHEBI:17792"/>
        <dbReference type="ChEBI" id="CHEBI:57925"/>
        <dbReference type="ChEBI" id="CHEBI:90779"/>
        <dbReference type="EC" id="2.5.1.18"/>
    </reaction>
</comment>
<dbReference type="InterPro" id="IPR023214">
    <property type="entry name" value="HAD_sf"/>
</dbReference>
<dbReference type="GO" id="GO:0016887">
    <property type="term" value="F:ATP hydrolysis activity"/>
    <property type="evidence" value="ECO:0007669"/>
    <property type="project" value="InterPro"/>
</dbReference>
<evidence type="ECO:0000256" key="13">
    <source>
        <dbReference type="ARBA" id="ARBA00022796"/>
    </source>
</evidence>
<evidence type="ECO:0000256" key="3">
    <source>
        <dbReference type="ARBA" id="ARBA00012436"/>
    </source>
</evidence>
<comment type="catalytic activity">
    <reaction evidence="24">
        <text>methylarsonate + 2 glutathione + H(+) = methylarsonous acid + glutathione disulfide + H2O</text>
        <dbReference type="Rhea" id="RHEA:15969"/>
        <dbReference type="ChEBI" id="CHEBI:15377"/>
        <dbReference type="ChEBI" id="CHEBI:15378"/>
        <dbReference type="ChEBI" id="CHEBI:17826"/>
        <dbReference type="ChEBI" id="CHEBI:33409"/>
        <dbReference type="ChEBI" id="CHEBI:57925"/>
        <dbReference type="ChEBI" id="CHEBI:58297"/>
        <dbReference type="EC" id="1.20.4.2"/>
    </reaction>
</comment>
<dbReference type="PROSITE" id="PS50404">
    <property type="entry name" value="GST_NTER"/>
    <property type="match status" value="1"/>
</dbReference>
<feature type="domain" description="HMA" evidence="30">
    <location>
        <begin position="133"/>
        <end position="199"/>
    </location>
</feature>
<evidence type="ECO:0000256" key="10">
    <source>
        <dbReference type="ARBA" id="ARBA00022723"/>
    </source>
</evidence>
<dbReference type="WBParaSite" id="Hba_20711">
    <property type="protein sequence ID" value="Hba_20711"/>
    <property type="gene ID" value="Hba_20711"/>
</dbReference>
<dbReference type="InterPro" id="IPR001757">
    <property type="entry name" value="P_typ_ATPase"/>
</dbReference>
<dbReference type="EC" id="7.2.2.8" evidence="5"/>
<protein>
    <recommendedName>
        <fullName evidence="21">Glutathione-dependent dehydroascorbate reductase</fullName>
        <ecNumber evidence="6">1.20.4.2</ecNumber>
        <ecNumber evidence="3">1.8.5.1</ecNumber>
        <ecNumber evidence="4">2.5.1.18</ecNumber>
        <ecNumber evidence="5">7.2.2.8</ecNumber>
    </recommendedName>
    <alternativeName>
        <fullName evidence="22">Monomethylarsonic acid reductase</fullName>
    </alternativeName>
</protein>
<keyword evidence="8" id="KW-0808">Transferase</keyword>
<reference evidence="32" key="1">
    <citation type="submission" date="2016-11" db="UniProtKB">
        <authorList>
            <consortium name="WormBaseParasite"/>
        </authorList>
    </citation>
    <scope>IDENTIFICATION</scope>
</reference>
<dbReference type="InterPro" id="IPR004045">
    <property type="entry name" value="Glutathione_S-Trfase_N"/>
</dbReference>
<dbReference type="Gene3D" id="3.40.50.1000">
    <property type="entry name" value="HAD superfamily/HAD-like"/>
    <property type="match status" value="1"/>
</dbReference>
<feature type="transmembrane region" description="Helical" evidence="27">
    <location>
        <begin position="905"/>
        <end position="924"/>
    </location>
</feature>
<evidence type="ECO:0000256" key="20">
    <source>
        <dbReference type="ARBA" id="ARBA00023136"/>
    </source>
</evidence>
<dbReference type="InterPro" id="IPR004046">
    <property type="entry name" value="GST_C"/>
</dbReference>
<dbReference type="Gene3D" id="3.30.420.10">
    <property type="entry name" value="Ribonuclease H-like superfamily/Ribonuclease H"/>
    <property type="match status" value="1"/>
</dbReference>
<dbReference type="SUPFAM" id="SSF47616">
    <property type="entry name" value="GST C-terminal domain-like"/>
    <property type="match status" value="2"/>
</dbReference>
<evidence type="ECO:0000256" key="2">
    <source>
        <dbReference type="ARBA" id="ARBA00011067"/>
    </source>
</evidence>
<comment type="subcellular location">
    <subcellularLocation>
        <location evidence="1">Golgi apparatus</location>
        <location evidence="1">trans-Golgi network membrane</location>
        <topology evidence="1">Multi-pass membrane protein</topology>
    </subcellularLocation>
</comment>
<dbReference type="SUPFAM" id="SSF52833">
    <property type="entry name" value="Thioredoxin-like"/>
    <property type="match status" value="1"/>
</dbReference>
<feature type="compositionally biased region" description="Low complexity" evidence="26">
    <location>
        <begin position="1450"/>
        <end position="1461"/>
    </location>
</feature>
<keyword evidence="16 27" id="KW-1133">Transmembrane helix</keyword>
<evidence type="ECO:0000256" key="15">
    <source>
        <dbReference type="ARBA" id="ARBA00022967"/>
    </source>
</evidence>
<evidence type="ECO:0000256" key="16">
    <source>
        <dbReference type="ARBA" id="ARBA00022989"/>
    </source>
</evidence>
<keyword evidence="7" id="KW-0813">Transport</keyword>
<dbReference type="InterPro" id="IPR023299">
    <property type="entry name" value="ATPase_P-typ_cyto_dom_N"/>
</dbReference>
<feature type="domain" description="HMA" evidence="30">
    <location>
        <begin position="12"/>
        <end position="78"/>
    </location>
</feature>
<evidence type="ECO:0000256" key="1">
    <source>
        <dbReference type="ARBA" id="ARBA00004166"/>
    </source>
</evidence>
<keyword evidence="18" id="KW-0186">Copper</keyword>
<evidence type="ECO:0000313" key="31">
    <source>
        <dbReference type="Proteomes" id="UP000095283"/>
    </source>
</evidence>
<evidence type="ECO:0000256" key="4">
    <source>
        <dbReference type="ARBA" id="ARBA00012452"/>
    </source>
</evidence>
<dbReference type="EC" id="2.5.1.18" evidence="4"/>
<dbReference type="InterPro" id="IPR036249">
    <property type="entry name" value="Thioredoxin-like_sf"/>
</dbReference>
<dbReference type="NCBIfam" id="TIGR01494">
    <property type="entry name" value="ATPase_P-type"/>
    <property type="match status" value="1"/>
</dbReference>
<evidence type="ECO:0000256" key="26">
    <source>
        <dbReference type="SAM" id="MobiDB-lite"/>
    </source>
</evidence>
<dbReference type="FunFam" id="3.30.70.100:FF:000001">
    <property type="entry name" value="ATPase copper transporting beta"/>
    <property type="match status" value="2"/>
</dbReference>
<keyword evidence="19" id="KW-0406">Ion transport</keyword>
<evidence type="ECO:0000256" key="8">
    <source>
        <dbReference type="ARBA" id="ARBA00022679"/>
    </source>
</evidence>
<dbReference type="EC" id="1.8.5.1" evidence="3"/>
<dbReference type="GO" id="GO:0005524">
    <property type="term" value="F:ATP binding"/>
    <property type="evidence" value="ECO:0007669"/>
    <property type="project" value="UniProtKB-KW"/>
</dbReference>
<feature type="transmembrane region" description="Helical" evidence="27">
    <location>
        <begin position="300"/>
        <end position="322"/>
    </location>
</feature>
<dbReference type="SUPFAM" id="SSF81660">
    <property type="entry name" value="Metal cation-transporting ATPase, ATP-binding domain N"/>
    <property type="match status" value="1"/>
</dbReference>
<organism evidence="31 32">
    <name type="scientific">Heterorhabditis bacteriophora</name>
    <name type="common">Entomopathogenic nematode worm</name>
    <dbReference type="NCBI Taxonomy" id="37862"/>
    <lineage>
        <taxon>Eukaryota</taxon>
        <taxon>Metazoa</taxon>
        <taxon>Ecdysozoa</taxon>
        <taxon>Nematoda</taxon>
        <taxon>Chromadorea</taxon>
        <taxon>Rhabditida</taxon>
        <taxon>Rhabditina</taxon>
        <taxon>Rhabditomorpha</taxon>
        <taxon>Strongyloidea</taxon>
        <taxon>Heterorhabditidae</taxon>
        <taxon>Heterorhabditis</taxon>
    </lineage>
</organism>
<dbReference type="PROSITE" id="PS50846">
    <property type="entry name" value="HMA_2"/>
    <property type="match status" value="2"/>
</dbReference>
<dbReference type="InterPro" id="IPR036282">
    <property type="entry name" value="Glutathione-S-Trfase_C_sf"/>
</dbReference>
<dbReference type="SFLD" id="SFLDS00019">
    <property type="entry name" value="Glutathione_Transferase_(cytos"/>
    <property type="match status" value="1"/>
</dbReference>
<dbReference type="InterPro" id="IPR036163">
    <property type="entry name" value="HMA_dom_sf"/>
</dbReference>
<evidence type="ECO:0000256" key="17">
    <source>
        <dbReference type="ARBA" id="ARBA00023002"/>
    </source>
</evidence>
<evidence type="ECO:0000256" key="5">
    <source>
        <dbReference type="ARBA" id="ARBA00012517"/>
    </source>
</evidence>
<evidence type="ECO:0000256" key="24">
    <source>
        <dbReference type="ARBA" id="ARBA00048353"/>
    </source>
</evidence>
<keyword evidence="10" id="KW-0479">Metal-binding</keyword>
<feature type="domain" description="GST N-terminal" evidence="28">
    <location>
        <begin position="877"/>
        <end position="966"/>
    </location>
</feature>
<evidence type="ECO:0000256" key="22">
    <source>
        <dbReference type="ARBA" id="ARBA00032681"/>
    </source>
</evidence>
<evidence type="ECO:0000256" key="14">
    <source>
        <dbReference type="ARBA" id="ARBA00022840"/>
    </source>
</evidence>
<dbReference type="GO" id="GO:0050610">
    <property type="term" value="F:methylarsonate reductase activity"/>
    <property type="evidence" value="ECO:0007669"/>
    <property type="project" value="UniProtKB-EC"/>
</dbReference>
<keyword evidence="13" id="KW-0187">Copper transport</keyword>
<dbReference type="PRINTS" id="PR01625">
    <property type="entry name" value="GSTRNSFRASEO"/>
</dbReference>
<evidence type="ECO:0000256" key="7">
    <source>
        <dbReference type="ARBA" id="ARBA00022448"/>
    </source>
</evidence>
<dbReference type="FunFam" id="3.40.30.10:FF:000123">
    <property type="entry name" value="Glutathione transferase o1"/>
    <property type="match status" value="1"/>
</dbReference>
<dbReference type="InterPro" id="IPR036412">
    <property type="entry name" value="HAD-like_sf"/>
</dbReference>
<feature type="transmembrane region" description="Helical" evidence="27">
    <location>
        <begin position="256"/>
        <end position="279"/>
    </location>
</feature>
<dbReference type="GO" id="GO:0005802">
    <property type="term" value="C:trans-Golgi network"/>
    <property type="evidence" value="ECO:0007669"/>
    <property type="project" value="UniProtKB-ARBA"/>
</dbReference>
<evidence type="ECO:0000256" key="19">
    <source>
        <dbReference type="ARBA" id="ARBA00023065"/>
    </source>
</evidence>
<dbReference type="Pfam" id="PF00702">
    <property type="entry name" value="Hydrolase"/>
    <property type="match status" value="1"/>
</dbReference>
<comment type="similarity">
    <text evidence="2">Belongs to the GST superfamily. Omega family.</text>
</comment>
<evidence type="ECO:0000256" key="27">
    <source>
        <dbReference type="SAM" id="Phobius"/>
    </source>
</evidence>
<keyword evidence="14" id="KW-0067">ATP-binding</keyword>
<dbReference type="PROSITE" id="PS01047">
    <property type="entry name" value="HMA_1"/>
    <property type="match status" value="1"/>
</dbReference>
<evidence type="ECO:0000256" key="18">
    <source>
        <dbReference type="ARBA" id="ARBA00023008"/>
    </source>
</evidence>
<accession>A0A1I7XTP9</accession>
<dbReference type="InterPro" id="IPR036397">
    <property type="entry name" value="RNaseH_sf"/>
</dbReference>
<evidence type="ECO:0000256" key="12">
    <source>
        <dbReference type="ARBA" id="ARBA00022741"/>
    </source>
</evidence>
<dbReference type="PANTHER" id="PTHR46594:SF4">
    <property type="entry name" value="P-TYPE CATION-TRANSPORTING ATPASE"/>
    <property type="match status" value="1"/>
</dbReference>
<name>A0A1I7XTP9_HETBA</name>
<evidence type="ECO:0000256" key="6">
    <source>
        <dbReference type="ARBA" id="ARBA00013060"/>
    </source>
</evidence>
<keyword evidence="12" id="KW-0547">Nucleotide-binding</keyword>
<dbReference type="FunFam" id="1.20.1050.10:FF:000009">
    <property type="entry name" value="Glutathione S-transferase omega-1"/>
    <property type="match status" value="1"/>
</dbReference>
<dbReference type="GO" id="GO:0003676">
    <property type="term" value="F:nucleic acid binding"/>
    <property type="evidence" value="ECO:0007669"/>
    <property type="project" value="InterPro"/>
</dbReference>
<feature type="region of interest" description="Disordered" evidence="26">
    <location>
        <begin position="1443"/>
        <end position="1473"/>
    </location>
</feature>
<dbReference type="Pfam" id="PF00403">
    <property type="entry name" value="HMA"/>
    <property type="match status" value="1"/>
</dbReference>
<dbReference type="GO" id="GO:0004364">
    <property type="term" value="F:glutathione transferase activity"/>
    <property type="evidence" value="ECO:0007669"/>
    <property type="project" value="UniProtKB-EC"/>
</dbReference>
<dbReference type="Gene3D" id="1.20.1050.10">
    <property type="match status" value="2"/>
</dbReference>
<dbReference type="FunFam" id="3.40.50.1000:FF:000144">
    <property type="entry name" value="copper-transporting ATPase 1 isoform X2"/>
    <property type="match status" value="1"/>
</dbReference>
<dbReference type="CDD" id="cd00371">
    <property type="entry name" value="HMA"/>
    <property type="match status" value="2"/>
</dbReference>
<evidence type="ECO:0000259" key="28">
    <source>
        <dbReference type="PROSITE" id="PS50404"/>
    </source>
</evidence>
<dbReference type="GO" id="GO:0016020">
    <property type="term" value="C:membrane"/>
    <property type="evidence" value="ECO:0007669"/>
    <property type="project" value="InterPro"/>
</dbReference>
<feature type="transmembrane region" description="Helical" evidence="27">
    <location>
        <begin position="730"/>
        <end position="752"/>
    </location>
</feature>
<dbReference type="PROSITE" id="PS50405">
    <property type="entry name" value="GST_CTER"/>
    <property type="match status" value="1"/>
</dbReference>
<dbReference type="InterPro" id="IPR017969">
    <property type="entry name" value="Heavy-metal-associated_CS"/>
</dbReference>
<dbReference type="SUPFAM" id="SSF56784">
    <property type="entry name" value="HAD-like"/>
    <property type="match status" value="1"/>
</dbReference>
<evidence type="ECO:0000256" key="25">
    <source>
        <dbReference type="ARBA" id="ARBA00049544"/>
    </source>
</evidence>
<keyword evidence="15" id="KW-1278">Translocase</keyword>
<feature type="transmembrane region" description="Helical" evidence="27">
    <location>
        <begin position="701"/>
        <end position="718"/>
    </location>
</feature>
<dbReference type="Gene3D" id="3.40.30.10">
    <property type="entry name" value="Glutaredoxin"/>
    <property type="match status" value="1"/>
</dbReference>
<feature type="transmembrane region" description="Helical" evidence="27">
    <location>
        <begin position="758"/>
        <end position="778"/>
    </location>
</feature>
<dbReference type="Pfam" id="PF13417">
    <property type="entry name" value="GST_N_3"/>
    <property type="match status" value="1"/>
</dbReference>
<dbReference type="InterPro" id="IPR040079">
    <property type="entry name" value="Glutathione_S-Trfase"/>
</dbReference>
<sequence length="1632" mass="180989">MGHKSLNSATQCEAIVSIKGMTCHACVNNIQDNIRSKPGVISIEVILDQEKGNVVFDSSICSGEALAEAIDDMGFEAKLLSIQGVQSIVVALIAAKADVNYDPSLVTCERIIDEMDALGYKTTLLDLPSSSYNKIHLVVGGLNSEMDANRIESHIISRTGVEGCHVSLATSMASVEFSPSVVGPRDLMAIIEGLGYTAELSSKDDQLKRLDHSQEVKKWRTTFLVSLLFGIPVMAIMVVFHWILHTPMHPENQTPIFSSALSLDNLLLMLLCTPVQVFGGRYFYIASWKALRHGLANMDVLIVLATTIAYSYSILVLLIALILRYCLFTVYIDLIILVLYVIYYQGKTSEALSRLMSLQAKEATLVTRDQDGRITSERGINIELVSLFLLHIYFFIILSMFRYAILKCQCTVKDKLVDAISSPFLMLIAQSDHPIGTAITAFAKQLLDIPTWATVSRFRVSAGHGVSCRVEGVEQALSLVSKDRMPILSDGEEIIIPSTEVLFKQISSIDAPLSKRGINSYDVLIGSERMMLRHSVIVDEKTKETLIDEQRKGHISVLCAVNGEVIAVISIADQLKKEASLAVWSLRQMGMRVVLLTGDNAKTAESTAKQVIFKFILFLNISYIDCNNQVGISEVFAEVLPNQKQTKIQQLQIAGERVAMVGDGVNDSPALASAEVGIAIAAGSDVAIESAGIVLVRVRDYLFIIINDLIDVVGAIQLSKKTTKRIRLNFLFAIIYNAIGIPIAAGIFRPIGFALQPWMAAAAMALSSVSVVTSSLLLKTYRKPTYGSLYCSDFKVHSKILESGGFPVSVSCRISFFFNIILTLLSCVLDANYSKLLVDQTQKISLFNKYTEVMPLEGLNTRALKKGDPEPAAPKPGFARIYSMRFCPWAQRAVIYLAKKDIPNYVVFFMFSSIMLFSCEVINIDLQEKPEWYFCKHPQGKVPALEYDGNSGLIPEYIDDVFPENRILPIDPYKKYEQKLITEKLTNIPSAFFGLIMALKDPSLKEEKFKNAENAFDMAEKQLEEEFFGGAVPGYSDYLCFPFFERTWVFSSQGNTPFHHQDFPGNKYPKLCRWFQKMSLLPEVYSATQPLEAYLNYFNRETAGFADYMTYPFVERIWIWTHKDGVTDLDVNNFPGKKYPKLTKWFNAMKNSEEGKHKLTKQFGYGEPPKLHIRHSILYEFQQAKTVLKHANEYFLHWVKVFSPTVLTHIGFDVLELVILMSTQEELAERLGADKAAVARRWHGVGKVASSESEYHVNSPKTALATGSTRASRCLPDNAGRTFCGKLLLHDNSRPHAALSTQQTVLNLGWEVLPHAAYSPDLTPSDYRLFRSMQNCLVAQHFRDVAEESENDYWTFYNDNINHLHLLFNLPLQCHIDTKMLPTTPSSIKSVSNSTTSNCTITLSSKTISIPVTEPMTKSILTTTTTSTTTVTPLTATVQSITTTQRPEKVTMTTVTSSTKSPPANPVKPTAGTIKTTKPINNVLISTPVPNSNNNMTSTIASITSTNASTTAVTTTTTTGAQCSTCSKKNPLVKSSAHTDITRDGRIEIQYIKEYGCEFATYTCFADANRDVLVQILDKGIVYVMNGSCRAASLPLNYLKCNSNGDWEFLVPGGGVNPTLQCSVTSIGPDCE</sequence>
<evidence type="ECO:0000259" key="30">
    <source>
        <dbReference type="PROSITE" id="PS50846"/>
    </source>
</evidence>
<evidence type="ECO:0000259" key="29">
    <source>
        <dbReference type="PROSITE" id="PS50405"/>
    </source>
</evidence>
<dbReference type="GO" id="GO:0140581">
    <property type="term" value="F:P-type monovalent copper transporter activity"/>
    <property type="evidence" value="ECO:0007669"/>
    <property type="project" value="UniProtKB-EC"/>
</dbReference>
<proteinExistence type="inferred from homology"/>
<evidence type="ECO:0000256" key="9">
    <source>
        <dbReference type="ARBA" id="ARBA00022692"/>
    </source>
</evidence>
<evidence type="ECO:0000256" key="23">
    <source>
        <dbReference type="ARBA" id="ARBA00047960"/>
    </source>
</evidence>
<dbReference type="EC" id="1.20.4.2" evidence="6"/>
<evidence type="ECO:0000256" key="21">
    <source>
        <dbReference type="ARBA" id="ARBA00032186"/>
    </source>
</evidence>
<dbReference type="Proteomes" id="UP000095283">
    <property type="component" value="Unplaced"/>
</dbReference>
<dbReference type="InterPro" id="IPR006122">
    <property type="entry name" value="HMA_Cu_ion-bd"/>
</dbReference>
<dbReference type="Pfam" id="PF00043">
    <property type="entry name" value="GST_C"/>
    <property type="match status" value="1"/>
</dbReference>
<dbReference type="Gene3D" id="3.40.1110.10">
    <property type="entry name" value="Calcium-transporting ATPase, cytoplasmic domain N"/>
    <property type="match status" value="1"/>
</dbReference>
<keyword evidence="9 27" id="KW-0812">Transmembrane</keyword>
<evidence type="ECO:0000256" key="11">
    <source>
        <dbReference type="ARBA" id="ARBA00022737"/>
    </source>
</evidence>
<dbReference type="InterPro" id="IPR006121">
    <property type="entry name" value="HMA_dom"/>
</dbReference>
<dbReference type="InterPro" id="IPR005442">
    <property type="entry name" value="GST_omega"/>
</dbReference>
<dbReference type="InterPro" id="IPR010987">
    <property type="entry name" value="Glutathione-S-Trfase_C-like"/>
</dbReference>
<feature type="transmembrane region" description="Helical" evidence="27">
    <location>
        <begin position="328"/>
        <end position="346"/>
    </location>
</feature>
<dbReference type="Gene3D" id="3.30.70.100">
    <property type="match status" value="3"/>
</dbReference>
<keyword evidence="11" id="KW-0677">Repeat</keyword>
<evidence type="ECO:0000313" key="32">
    <source>
        <dbReference type="WBParaSite" id="Hba_20711"/>
    </source>
</evidence>
<feature type="domain" description="GST C-terminal" evidence="29">
    <location>
        <begin position="971"/>
        <end position="1098"/>
    </location>
</feature>
<dbReference type="SFLD" id="SFLDG00358">
    <property type="entry name" value="Main_(cytGST)"/>
    <property type="match status" value="1"/>
</dbReference>
<dbReference type="GO" id="GO:0045174">
    <property type="term" value="F:glutathione dehydrogenase (ascorbate) activity"/>
    <property type="evidence" value="ECO:0007669"/>
    <property type="project" value="UniProtKB-EC"/>
</dbReference>
<keyword evidence="20 27" id="KW-0472">Membrane</keyword>
<dbReference type="SUPFAM" id="SSF55008">
    <property type="entry name" value="HMA, heavy metal-associated domain"/>
    <property type="match status" value="3"/>
</dbReference>
<comment type="catalytic activity">
    <reaction evidence="25">
        <text>L-dehydroascorbate + 2 glutathione = glutathione disulfide + L-ascorbate</text>
        <dbReference type="Rhea" id="RHEA:24424"/>
        <dbReference type="ChEBI" id="CHEBI:38290"/>
        <dbReference type="ChEBI" id="CHEBI:57925"/>
        <dbReference type="ChEBI" id="CHEBI:58297"/>
        <dbReference type="ChEBI" id="CHEBI:58539"/>
        <dbReference type="EC" id="1.8.5.1"/>
    </reaction>
</comment>
<keyword evidence="31" id="KW-1185">Reference proteome</keyword>
<dbReference type="PANTHER" id="PTHR46594">
    <property type="entry name" value="P-TYPE CATION-TRANSPORTING ATPASE"/>
    <property type="match status" value="1"/>
</dbReference>